<evidence type="ECO:0000256" key="1">
    <source>
        <dbReference type="SAM" id="MobiDB-lite"/>
    </source>
</evidence>
<feature type="region of interest" description="Disordered" evidence="1">
    <location>
        <begin position="1"/>
        <end position="21"/>
    </location>
</feature>
<proteinExistence type="predicted"/>
<name>Q8LN29_ORYSJ</name>
<evidence type="ECO:0000313" key="3">
    <source>
        <dbReference type="Proteomes" id="UP000000763"/>
    </source>
</evidence>
<reference evidence="3" key="2">
    <citation type="journal article" date="2008" name="Nucleic Acids Res.">
        <title>The rice annotation project database (RAP-DB): 2008 update.</title>
        <authorList>
            <consortium name="The rice annotation project (RAP)"/>
        </authorList>
    </citation>
    <scope>GENOME REANNOTATION</scope>
    <source>
        <strain evidence="3">cv. Nipponbare</strain>
    </source>
</reference>
<evidence type="ECO:0000313" key="2">
    <source>
        <dbReference type="EMBL" id="AAM88630.1"/>
    </source>
</evidence>
<feature type="region of interest" description="Disordered" evidence="1">
    <location>
        <begin position="57"/>
        <end position="128"/>
    </location>
</feature>
<organism evidence="2 3">
    <name type="scientific">Oryza sativa subsp. japonica</name>
    <name type="common">Rice</name>
    <dbReference type="NCBI Taxonomy" id="39947"/>
    <lineage>
        <taxon>Eukaryota</taxon>
        <taxon>Viridiplantae</taxon>
        <taxon>Streptophyta</taxon>
        <taxon>Embryophyta</taxon>
        <taxon>Tracheophyta</taxon>
        <taxon>Spermatophyta</taxon>
        <taxon>Magnoliopsida</taxon>
        <taxon>Liliopsida</taxon>
        <taxon>Poales</taxon>
        <taxon>Poaceae</taxon>
        <taxon>BOP clade</taxon>
        <taxon>Oryzoideae</taxon>
        <taxon>Oryzeae</taxon>
        <taxon>Oryzinae</taxon>
        <taxon>Oryza</taxon>
        <taxon>Oryza sativa</taxon>
    </lineage>
</organism>
<gene>
    <name evidence="2" type="primary">OSJNBa0053C23.28</name>
</gene>
<protein>
    <submittedName>
        <fullName evidence="2">Uncharacterized protein</fullName>
    </submittedName>
</protein>
<reference evidence="3" key="1">
    <citation type="journal article" date="2005" name="Nature">
        <title>The map-based sequence of the rice genome.</title>
        <authorList>
            <consortium name="International rice genome sequencing project (IRGSP)"/>
            <person name="Matsumoto T."/>
            <person name="Wu J."/>
            <person name="Kanamori H."/>
            <person name="Katayose Y."/>
            <person name="Fujisawa M."/>
            <person name="Namiki N."/>
            <person name="Mizuno H."/>
            <person name="Yamamoto K."/>
            <person name="Antonio B.A."/>
            <person name="Baba T."/>
            <person name="Sakata K."/>
            <person name="Nagamura Y."/>
            <person name="Aoki H."/>
            <person name="Arikawa K."/>
            <person name="Arita K."/>
            <person name="Bito T."/>
            <person name="Chiden Y."/>
            <person name="Fujitsuka N."/>
            <person name="Fukunaka R."/>
            <person name="Hamada M."/>
            <person name="Harada C."/>
            <person name="Hayashi A."/>
            <person name="Hijishita S."/>
            <person name="Honda M."/>
            <person name="Hosokawa S."/>
            <person name="Ichikawa Y."/>
            <person name="Idonuma A."/>
            <person name="Iijima M."/>
            <person name="Ikeda M."/>
            <person name="Ikeno M."/>
            <person name="Ito K."/>
            <person name="Ito S."/>
            <person name="Ito T."/>
            <person name="Ito Y."/>
            <person name="Ito Y."/>
            <person name="Iwabuchi A."/>
            <person name="Kamiya K."/>
            <person name="Karasawa W."/>
            <person name="Kurita K."/>
            <person name="Katagiri S."/>
            <person name="Kikuta A."/>
            <person name="Kobayashi H."/>
            <person name="Kobayashi N."/>
            <person name="Machita K."/>
            <person name="Maehara T."/>
            <person name="Masukawa M."/>
            <person name="Mizubayashi T."/>
            <person name="Mukai Y."/>
            <person name="Nagasaki H."/>
            <person name="Nagata Y."/>
            <person name="Naito S."/>
            <person name="Nakashima M."/>
            <person name="Nakama Y."/>
            <person name="Nakamichi Y."/>
            <person name="Nakamura M."/>
            <person name="Meguro A."/>
            <person name="Negishi M."/>
            <person name="Ohta I."/>
            <person name="Ohta T."/>
            <person name="Okamoto M."/>
            <person name="Ono N."/>
            <person name="Saji S."/>
            <person name="Sakaguchi M."/>
            <person name="Sakai K."/>
            <person name="Shibata M."/>
            <person name="Shimokawa T."/>
            <person name="Song J."/>
            <person name="Takazaki Y."/>
            <person name="Terasawa K."/>
            <person name="Tsugane M."/>
            <person name="Tsuji K."/>
            <person name="Ueda S."/>
            <person name="Waki K."/>
            <person name="Yamagata H."/>
            <person name="Yamamoto M."/>
            <person name="Yamamoto S."/>
            <person name="Yamane H."/>
            <person name="Yoshiki S."/>
            <person name="Yoshihara R."/>
            <person name="Yukawa K."/>
            <person name="Zhong H."/>
            <person name="Yano M."/>
            <person name="Yuan Q."/>
            <person name="Ouyang S."/>
            <person name="Liu J."/>
            <person name="Jones K.M."/>
            <person name="Gansberger K."/>
            <person name="Moffat K."/>
            <person name="Hill J."/>
            <person name="Bera J."/>
            <person name="Fadrosh D."/>
            <person name="Jin S."/>
            <person name="Johri S."/>
            <person name="Kim M."/>
            <person name="Overton L."/>
            <person name="Reardon M."/>
            <person name="Tsitrin T."/>
            <person name="Vuong H."/>
            <person name="Weaver B."/>
            <person name="Ciecko A."/>
            <person name="Tallon L."/>
            <person name="Jackson J."/>
            <person name="Pai G."/>
            <person name="Aken S.V."/>
            <person name="Utterback T."/>
            <person name="Reidmuller S."/>
            <person name="Feldblyum T."/>
            <person name="Hsiao J."/>
            <person name="Zismann V."/>
            <person name="Iobst S."/>
            <person name="de Vazeille A.R."/>
            <person name="Buell C.R."/>
            <person name="Ying K."/>
            <person name="Li Y."/>
            <person name="Lu T."/>
            <person name="Huang Y."/>
            <person name="Zhao Q."/>
            <person name="Feng Q."/>
            <person name="Zhang L."/>
            <person name="Zhu J."/>
            <person name="Weng Q."/>
            <person name="Mu J."/>
            <person name="Lu Y."/>
            <person name="Fan D."/>
            <person name="Liu Y."/>
            <person name="Guan J."/>
            <person name="Zhang Y."/>
            <person name="Yu S."/>
            <person name="Liu X."/>
            <person name="Zhang Y."/>
            <person name="Hong G."/>
            <person name="Han B."/>
            <person name="Choisne N."/>
            <person name="Demange N."/>
            <person name="Orjeda G."/>
            <person name="Samain S."/>
            <person name="Cattolico L."/>
            <person name="Pelletier E."/>
            <person name="Couloux A."/>
            <person name="Segurens B."/>
            <person name="Wincker P."/>
            <person name="D'Hont A."/>
            <person name="Scarpelli C."/>
            <person name="Weissenbach J."/>
            <person name="Salanoubat M."/>
            <person name="Quetier F."/>
            <person name="Yu Y."/>
            <person name="Kim H.R."/>
            <person name="Rambo T."/>
            <person name="Currie J."/>
            <person name="Collura K."/>
            <person name="Luo M."/>
            <person name="Yang T."/>
            <person name="Ammiraju J.S.S."/>
            <person name="Engler F."/>
            <person name="Soderlund C."/>
            <person name="Wing R.A."/>
            <person name="Palmer L.E."/>
            <person name="de la Bastide M."/>
            <person name="Spiegel L."/>
            <person name="Nascimento L."/>
            <person name="Zutavern T."/>
            <person name="O'Shaughnessy A."/>
            <person name="Dike S."/>
            <person name="Dedhia N."/>
            <person name="Preston R."/>
            <person name="Balija V."/>
            <person name="McCombie W.R."/>
            <person name="Chow T."/>
            <person name="Chen H."/>
            <person name="Chung M."/>
            <person name="Chen C."/>
            <person name="Shaw J."/>
            <person name="Wu H."/>
            <person name="Hsiao K."/>
            <person name="Chao Y."/>
            <person name="Chu M."/>
            <person name="Cheng C."/>
            <person name="Hour A."/>
            <person name="Lee P."/>
            <person name="Lin S."/>
            <person name="Lin Y."/>
            <person name="Liou J."/>
            <person name="Liu S."/>
            <person name="Hsing Y."/>
            <person name="Raghuvanshi S."/>
            <person name="Mohanty A."/>
            <person name="Bharti A.K."/>
            <person name="Gaur A."/>
            <person name="Gupta V."/>
            <person name="Kumar D."/>
            <person name="Ravi V."/>
            <person name="Vij S."/>
            <person name="Kapur A."/>
            <person name="Khurana P."/>
            <person name="Khurana P."/>
            <person name="Khurana J.P."/>
            <person name="Tyagi A.K."/>
            <person name="Gaikwad K."/>
            <person name="Singh A."/>
            <person name="Dalal V."/>
            <person name="Srivastava S."/>
            <person name="Dixit A."/>
            <person name="Pal A.K."/>
            <person name="Ghazi I.A."/>
            <person name="Yadav M."/>
            <person name="Pandit A."/>
            <person name="Bhargava A."/>
            <person name="Sureshbabu K."/>
            <person name="Batra K."/>
            <person name="Sharma T.R."/>
            <person name="Mohapatra T."/>
            <person name="Singh N.K."/>
            <person name="Messing J."/>
            <person name="Nelson A.B."/>
            <person name="Fuks G."/>
            <person name="Kavchok S."/>
            <person name="Keizer G."/>
            <person name="Linton E."/>
            <person name="Llaca V."/>
            <person name="Song R."/>
            <person name="Tanyolac B."/>
            <person name="Young S."/>
            <person name="Ho-Il K."/>
            <person name="Hahn J.H."/>
            <person name="Sangsakoo G."/>
            <person name="Vanavichit A."/>
            <person name="de Mattos Luiz.A.T."/>
            <person name="Zimmer P.D."/>
            <person name="Malone G."/>
            <person name="Dellagostin O."/>
            <person name="de Oliveira A.C."/>
            <person name="Bevan M."/>
            <person name="Bancroft I."/>
            <person name="Minx P."/>
            <person name="Cordum H."/>
            <person name="Wilson R."/>
            <person name="Cheng Z."/>
            <person name="Jin W."/>
            <person name="Jiang J."/>
            <person name="Leong S.A."/>
            <person name="Iwama H."/>
            <person name="Gojobori T."/>
            <person name="Itoh T."/>
            <person name="Niimura Y."/>
            <person name="Fujii Y."/>
            <person name="Habara T."/>
            <person name="Sakai H."/>
            <person name="Sato Y."/>
            <person name="Wilson G."/>
            <person name="Kumar K."/>
            <person name="McCouch S."/>
            <person name="Juretic N."/>
            <person name="Hoen D."/>
            <person name="Wright S."/>
            <person name="Bruskiewich R."/>
            <person name="Bureau T."/>
            <person name="Miyao A."/>
            <person name="Hirochika H."/>
            <person name="Nishikawa T."/>
            <person name="Kadowaki K."/>
            <person name="Sugiura M."/>
            <person name="Burr B."/>
            <person name="Sasaki T."/>
        </authorList>
    </citation>
    <scope>NUCLEOTIDE SEQUENCE [LARGE SCALE GENOMIC DNA]</scope>
    <source>
        <strain evidence="3">cv. Nipponbare</strain>
    </source>
</reference>
<accession>Q8LN29</accession>
<dbReference type="AlphaFoldDB" id="Q8LN29"/>
<sequence>MGATVPRPTFPASPLHPTHDYPSTYITYVLHPTRTGQHKHPTHHISADHVRRRLEYVQAPRSRRSTARAPIQTPELSRESSRRARASRSARGVTYVRAPARGGATCGPHGPVRPSRRNPNTHTPRVPGSRPVLASCDDTHHCIQLPELASMDKQENVRVLGELSPVGDTGNTTTRFPSRMSPSNYWLAPAMAGGTVVAVDLPVAPTRGTRYSERVGGIVRMQSYCMLM</sequence>
<dbReference type="EMBL" id="AC092389">
    <property type="protein sequence ID" value="AAM88630.1"/>
    <property type="molecule type" value="Genomic_DNA"/>
</dbReference>
<dbReference type="Proteomes" id="UP000000763">
    <property type="component" value="Chromosome 10"/>
</dbReference>